<accession>A0ABQ5B3Q3</accession>
<evidence type="ECO:0000313" key="3">
    <source>
        <dbReference type="Proteomes" id="UP001151760"/>
    </source>
</evidence>
<dbReference type="EMBL" id="BQNB010012827">
    <property type="protein sequence ID" value="GJT08398.1"/>
    <property type="molecule type" value="Genomic_DNA"/>
</dbReference>
<feature type="region of interest" description="Disordered" evidence="1">
    <location>
        <begin position="63"/>
        <end position="83"/>
    </location>
</feature>
<feature type="compositionally biased region" description="Polar residues" evidence="1">
    <location>
        <begin position="18"/>
        <end position="32"/>
    </location>
</feature>
<comment type="caution">
    <text evidence="2">The sequence shown here is derived from an EMBL/GenBank/DDBJ whole genome shotgun (WGS) entry which is preliminary data.</text>
</comment>
<reference evidence="2" key="1">
    <citation type="journal article" date="2022" name="Int. J. Mol. Sci.">
        <title>Draft Genome of Tanacetum Coccineum: Genomic Comparison of Closely Related Tanacetum-Family Plants.</title>
        <authorList>
            <person name="Yamashiro T."/>
            <person name="Shiraishi A."/>
            <person name="Nakayama K."/>
            <person name="Satake H."/>
        </authorList>
    </citation>
    <scope>NUCLEOTIDE SEQUENCE</scope>
</reference>
<protein>
    <submittedName>
        <fullName evidence="2">Uncharacterized protein</fullName>
    </submittedName>
</protein>
<dbReference type="Proteomes" id="UP001151760">
    <property type="component" value="Unassembled WGS sequence"/>
</dbReference>
<name>A0ABQ5B3Q3_9ASTR</name>
<sequence length="104" mass="11359">MEMIHVKFDELTSMASEINNSGPGLNCSNFQDSSDDMNEIPSQQDLDNLFGPLYEEYYAPSTSKVTNNPAANTLDVEDTPSPPSIIVEDSDALQIVTSSEEPIT</sequence>
<evidence type="ECO:0000256" key="1">
    <source>
        <dbReference type="SAM" id="MobiDB-lite"/>
    </source>
</evidence>
<keyword evidence="3" id="KW-1185">Reference proteome</keyword>
<organism evidence="2 3">
    <name type="scientific">Tanacetum coccineum</name>
    <dbReference type="NCBI Taxonomy" id="301880"/>
    <lineage>
        <taxon>Eukaryota</taxon>
        <taxon>Viridiplantae</taxon>
        <taxon>Streptophyta</taxon>
        <taxon>Embryophyta</taxon>
        <taxon>Tracheophyta</taxon>
        <taxon>Spermatophyta</taxon>
        <taxon>Magnoliopsida</taxon>
        <taxon>eudicotyledons</taxon>
        <taxon>Gunneridae</taxon>
        <taxon>Pentapetalae</taxon>
        <taxon>asterids</taxon>
        <taxon>campanulids</taxon>
        <taxon>Asterales</taxon>
        <taxon>Asteraceae</taxon>
        <taxon>Asteroideae</taxon>
        <taxon>Anthemideae</taxon>
        <taxon>Anthemidinae</taxon>
        <taxon>Tanacetum</taxon>
    </lineage>
</organism>
<proteinExistence type="predicted"/>
<feature type="region of interest" description="Disordered" evidence="1">
    <location>
        <begin position="18"/>
        <end position="46"/>
    </location>
</feature>
<gene>
    <name evidence="2" type="ORF">Tco_0842860</name>
</gene>
<evidence type="ECO:0000313" key="2">
    <source>
        <dbReference type="EMBL" id="GJT08398.1"/>
    </source>
</evidence>
<reference evidence="2" key="2">
    <citation type="submission" date="2022-01" db="EMBL/GenBank/DDBJ databases">
        <authorList>
            <person name="Yamashiro T."/>
            <person name="Shiraishi A."/>
            <person name="Satake H."/>
            <person name="Nakayama K."/>
        </authorList>
    </citation>
    <scope>NUCLEOTIDE SEQUENCE</scope>
</reference>